<accession>A0AAJ1TK85</accession>
<evidence type="ECO:0000256" key="1">
    <source>
        <dbReference type="SAM" id="MobiDB-lite"/>
    </source>
</evidence>
<proteinExistence type="predicted"/>
<organism evidence="2 3">
    <name type="scientific">Croceifilum oryzae</name>
    <dbReference type="NCBI Taxonomy" id="1553429"/>
    <lineage>
        <taxon>Bacteria</taxon>
        <taxon>Bacillati</taxon>
        <taxon>Bacillota</taxon>
        <taxon>Bacilli</taxon>
        <taxon>Bacillales</taxon>
        <taxon>Thermoactinomycetaceae</taxon>
        <taxon>Croceifilum</taxon>
    </lineage>
</organism>
<dbReference type="EMBL" id="JAUSUV010000007">
    <property type="protein sequence ID" value="MDQ0417636.1"/>
    <property type="molecule type" value="Genomic_DNA"/>
</dbReference>
<feature type="region of interest" description="Disordered" evidence="1">
    <location>
        <begin position="1"/>
        <end position="35"/>
    </location>
</feature>
<reference evidence="2 3" key="1">
    <citation type="submission" date="2023-07" db="EMBL/GenBank/DDBJ databases">
        <title>Genomic Encyclopedia of Type Strains, Phase IV (KMG-IV): sequencing the most valuable type-strain genomes for metagenomic binning, comparative biology and taxonomic classification.</title>
        <authorList>
            <person name="Goeker M."/>
        </authorList>
    </citation>
    <scope>NUCLEOTIDE SEQUENCE [LARGE SCALE GENOMIC DNA]</scope>
    <source>
        <strain evidence="2 3">DSM 46876</strain>
    </source>
</reference>
<evidence type="ECO:0000313" key="2">
    <source>
        <dbReference type="EMBL" id="MDQ0417636.1"/>
    </source>
</evidence>
<keyword evidence="3" id="KW-1185">Reference proteome</keyword>
<gene>
    <name evidence="2" type="ORF">J2Z48_001809</name>
</gene>
<comment type="caution">
    <text evidence="2">The sequence shown here is derived from an EMBL/GenBank/DDBJ whole genome shotgun (WGS) entry which is preliminary data.</text>
</comment>
<evidence type="ECO:0000313" key="3">
    <source>
        <dbReference type="Proteomes" id="UP001238450"/>
    </source>
</evidence>
<dbReference type="AlphaFoldDB" id="A0AAJ1TK85"/>
<name>A0AAJ1TK85_9BACL</name>
<sequence>MGYVDDRGLGESIRPQLNTDPAGKVGLSAPQSVAK</sequence>
<dbReference type="Proteomes" id="UP001238450">
    <property type="component" value="Unassembled WGS sequence"/>
</dbReference>
<protein>
    <submittedName>
        <fullName evidence="2">Uncharacterized protein</fullName>
    </submittedName>
</protein>